<dbReference type="Gramene" id="KCW69460">
    <property type="protein sequence ID" value="KCW69460"/>
    <property type="gene ID" value="EUGRSUZ_F02916"/>
</dbReference>
<evidence type="ECO:0000256" key="10">
    <source>
        <dbReference type="ARBA" id="ARBA00023196"/>
    </source>
</evidence>
<protein>
    <recommendedName>
        <fullName evidence="3">H(+)-transporting two-sector ATPase</fullName>
        <ecNumber evidence="3">7.1.2.2</ecNumber>
    </recommendedName>
</protein>
<evidence type="ECO:0000256" key="6">
    <source>
        <dbReference type="ARBA" id="ARBA00022781"/>
    </source>
</evidence>
<dbReference type="GO" id="GO:0005524">
    <property type="term" value="F:ATP binding"/>
    <property type="evidence" value="ECO:0007669"/>
    <property type="project" value="UniProtKB-KW"/>
</dbReference>
<evidence type="ECO:0000256" key="3">
    <source>
        <dbReference type="ARBA" id="ARBA00012473"/>
    </source>
</evidence>
<comment type="subcellular location">
    <subcellularLocation>
        <location evidence="1">Membrane</location>
    </subcellularLocation>
</comment>
<dbReference type="Pfam" id="PF02874">
    <property type="entry name" value="ATP-synt_ab_N"/>
    <property type="match status" value="1"/>
</dbReference>
<evidence type="ECO:0000259" key="13">
    <source>
        <dbReference type="Pfam" id="PF02874"/>
    </source>
</evidence>
<keyword evidence="5" id="KW-0547">Nucleotide-binding</keyword>
<dbReference type="CDD" id="cd18115">
    <property type="entry name" value="ATP-synt_F1_beta_N"/>
    <property type="match status" value="1"/>
</dbReference>
<dbReference type="GO" id="GO:0006754">
    <property type="term" value="P:ATP biosynthetic process"/>
    <property type="evidence" value="ECO:0007669"/>
    <property type="project" value="UniProtKB-KW"/>
</dbReference>
<keyword evidence="6" id="KW-0375">Hydrogen ion transport</keyword>
<evidence type="ECO:0000256" key="7">
    <source>
        <dbReference type="ARBA" id="ARBA00022840"/>
    </source>
</evidence>
<dbReference type="InterPro" id="IPR050053">
    <property type="entry name" value="ATPase_alpha/beta_chains"/>
</dbReference>
<accession>A0A059BV15</accession>
<evidence type="ECO:0000256" key="5">
    <source>
        <dbReference type="ARBA" id="ARBA00022741"/>
    </source>
</evidence>
<keyword evidence="10" id="KW-0139">CF(1)</keyword>
<evidence type="ECO:0000256" key="1">
    <source>
        <dbReference type="ARBA" id="ARBA00004370"/>
    </source>
</evidence>
<gene>
    <name evidence="14" type="ORF">EUGRSUZ_F02916</name>
</gene>
<dbReference type="PANTHER" id="PTHR15184:SF71">
    <property type="entry name" value="ATP SYNTHASE SUBUNIT BETA, MITOCHONDRIAL"/>
    <property type="match status" value="1"/>
</dbReference>
<name>A0A059BV15_EUCGR</name>
<dbReference type="InterPro" id="IPR004100">
    <property type="entry name" value="ATPase_F1/V1/A1_a/bsu_N"/>
</dbReference>
<keyword evidence="11" id="KW-0066">ATP synthesis</keyword>
<feature type="domain" description="ATPase F1/V1/A1 complex alpha/beta subunit N-terminal" evidence="13">
    <location>
        <begin position="23"/>
        <end position="80"/>
    </location>
</feature>
<reference evidence="14" key="1">
    <citation type="submission" date="2013-07" db="EMBL/GenBank/DDBJ databases">
        <title>The genome of Eucalyptus grandis.</title>
        <authorList>
            <person name="Schmutz J."/>
            <person name="Hayes R."/>
            <person name="Myburg A."/>
            <person name="Tuskan G."/>
            <person name="Grattapaglia D."/>
            <person name="Rokhsar D.S."/>
        </authorList>
    </citation>
    <scope>NUCLEOTIDE SEQUENCE</scope>
    <source>
        <tissue evidence="14">Leaf extractions</tissue>
    </source>
</reference>
<dbReference type="GO" id="GO:1902600">
    <property type="term" value="P:proton transmembrane transport"/>
    <property type="evidence" value="ECO:0007669"/>
    <property type="project" value="UniProtKB-KW"/>
</dbReference>
<keyword evidence="9" id="KW-0472">Membrane</keyword>
<keyword evidence="8" id="KW-0406">Ion transport</keyword>
<keyword evidence="4" id="KW-0813">Transport</keyword>
<evidence type="ECO:0000256" key="11">
    <source>
        <dbReference type="ARBA" id="ARBA00023310"/>
    </source>
</evidence>
<dbReference type="STRING" id="71139.A0A059BV15"/>
<dbReference type="SUPFAM" id="SSF50615">
    <property type="entry name" value="N-terminal domain of alpha and beta subunits of F1 ATP synthase"/>
    <property type="match status" value="1"/>
</dbReference>
<dbReference type="EMBL" id="KK198758">
    <property type="protein sequence ID" value="KCW69460.1"/>
    <property type="molecule type" value="Genomic_DNA"/>
</dbReference>
<sequence>MRINPTTSGPGVSTLEKKKLGRISQIIGPALNVAFPSSKLPNIYNALVVKGRDTIVQEINVTCEVHQLLGNNRVRAAAMSTWSNERNGSDWSSSKCSRPIDTCTTSPIHISAPAFIQ</sequence>
<dbReference type="InterPro" id="IPR036121">
    <property type="entry name" value="ATPase_F1/V1/A1_a/bsu_N_sf"/>
</dbReference>
<evidence type="ECO:0000256" key="9">
    <source>
        <dbReference type="ARBA" id="ARBA00023136"/>
    </source>
</evidence>
<comment type="catalytic activity">
    <reaction evidence="12">
        <text>ATP + H2O + 4 H(+)(in) = ADP + phosphate + 5 H(+)(out)</text>
        <dbReference type="Rhea" id="RHEA:57720"/>
        <dbReference type="ChEBI" id="CHEBI:15377"/>
        <dbReference type="ChEBI" id="CHEBI:15378"/>
        <dbReference type="ChEBI" id="CHEBI:30616"/>
        <dbReference type="ChEBI" id="CHEBI:43474"/>
        <dbReference type="ChEBI" id="CHEBI:456216"/>
        <dbReference type="EC" id="7.1.2.2"/>
    </reaction>
</comment>
<organism evidence="14">
    <name type="scientific">Eucalyptus grandis</name>
    <name type="common">Flooded gum</name>
    <dbReference type="NCBI Taxonomy" id="71139"/>
    <lineage>
        <taxon>Eukaryota</taxon>
        <taxon>Viridiplantae</taxon>
        <taxon>Streptophyta</taxon>
        <taxon>Embryophyta</taxon>
        <taxon>Tracheophyta</taxon>
        <taxon>Spermatophyta</taxon>
        <taxon>Magnoliopsida</taxon>
        <taxon>eudicotyledons</taxon>
        <taxon>Gunneridae</taxon>
        <taxon>Pentapetalae</taxon>
        <taxon>rosids</taxon>
        <taxon>malvids</taxon>
        <taxon>Myrtales</taxon>
        <taxon>Myrtaceae</taxon>
        <taxon>Myrtoideae</taxon>
        <taxon>Eucalypteae</taxon>
        <taxon>Eucalyptus</taxon>
    </lineage>
</organism>
<dbReference type="PANTHER" id="PTHR15184">
    <property type="entry name" value="ATP SYNTHASE"/>
    <property type="match status" value="1"/>
</dbReference>
<dbReference type="InParanoid" id="A0A059BV15"/>
<evidence type="ECO:0000256" key="2">
    <source>
        <dbReference type="ARBA" id="ARBA00008936"/>
    </source>
</evidence>
<evidence type="ECO:0000313" key="14">
    <source>
        <dbReference type="EMBL" id="KCW69460.1"/>
    </source>
</evidence>
<dbReference type="Gene3D" id="2.40.10.170">
    <property type="match status" value="1"/>
</dbReference>
<evidence type="ECO:0000256" key="8">
    <source>
        <dbReference type="ARBA" id="ARBA00023065"/>
    </source>
</evidence>
<dbReference type="GO" id="GO:0045259">
    <property type="term" value="C:proton-transporting ATP synthase complex"/>
    <property type="evidence" value="ECO:0007669"/>
    <property type="project" value="UniProtKB-KW"/>
</dbReference>
<dbReference type="AlphaFoldDB" id="A0A059BV15"/>
<proteinExistence type="inferred from homology"/>
<keyword evidence="7" id="KW-0067">ATP-binding</keyword>
<evidence type="ECO:0000256" key="4">
    <source>
        <dbReference type="ARBA" id="ARBA00022448"/>
    </source>
</evidence>
<dbReference type="EC" id="7.1.2.2" evidence="3"/>
<evidence type="ECO:0000256" key="12">
    <source>
        <dbReference type="ARBA" id="ARBA00048383"/>
    </source>
</evidence>
<comment type="similarity">
    <text evidence="2">Belongs to the ATPase alpha/beta chains family.</text>
</comment>